<evidence type="ECO:0000256" key="1">
    <source>
        <dbReference type="SAM" id="MobiDB-lite"/>
    </source>
</evidence>
<feature type="domain" description="eCIS core" evidence="3">
    <location>
        <begin position="76"/>
        <end position="139"/>
    </location>
</feature>
<reference evidence="4 5" key="1">
    <citation type="journal article" date="2010" name="Stand. Genomic Sci.">
        <title>Complete genome sequence of Haliangium ochraceum type strain (SMP-2).</title>
        <authorList>
            <consortium name="US DOE Joint Genome Institute (JGI-PGF)"/>
            <person name="Ivanova N."/>
            <person name="Daum C."/>
            <person name="Lang E."/>
            <person name="Abt B."/>
            <person name="Kopitz M."/>
            <person name="Saunders E."/>
            <person name="Lapidus A."/>
            <person name="Lucas S."/>
            <person name="Glavina Del Rio T."/>
            <person name="Nolan M."/>
            <person name="Tice H."/>
            <person name="Copeland A."/>
            <person name="Cheng J.F."/>
            <person name="Chen F."/>
            <person name="Bruce D."/>
            <person name="Goodwin L."/>
            <person name="Pitluck S."/>
            <person name="Mavromatis K."/>
            <person name="Pati A."/>
            <person name="Mikhailova N."/>
            <person name="Chen A."/>
            <person name="Palaniappan K."/>
            <person name="Land M."/>
            <person name="Hauser L."/>
            <person name="Chang Y.J."/>
            <person name="Jeffries C.D."/>
            <person name="Detter J.C."/>
            <person name="Brettin T."/>
            <person name="Rohde M."/>
            <person name="Goker M."/>
            <person name="Bristow J."/>
            <person name="Markowitz V."/>
            <person name="Eisen J.A."/>
            <person name="Hugenholtz P."/>
            <person name="Kyrpides N.C."/>
            <person name="Klenk H.P."/>
        </authorList>
    </citation>
    <scope>NUCLEOTIDE SEQUENCE [LARGE SCALE GENOMIC DNA]</scope>
    <source>
        <strain evidence="5">DSM 14365 / CIP 107738 / JCM 11303 / AJ 13395 / SMP-2</strain>
    </source>
</reference>
<dbReference type="AlphaFoldDB" id="D0LM57"/>
<feature type="compositionally biased region" description="Low complexity" evidence="1">
    <location>
        <begin position="48"/>
        <end position="62"/>
    </location>
</feature>
<evidence type="ECO:0000259" key="3">
    <source>
        <dbReference type="Pfam" id="PF13699"/>
    </source>
</evidence>
<evidence type="ECO:0000259" key="2">
    <source>
        <dbReference type="Pfam" id="PF13488"/>
    </source>
</evidence>
<dbReference type="HOGENOM" id="CLU_610802_0_0_7"/>
<accession>D0LM57</accession>
<protein>
    <submittedName>
        <fullName evidence="4">17 kDa surface antigen</fullName>
    </submittedName>
</protein>
<gene>
    <name evidence="4" type="ordered locus">Hoch_4266</name>
</gene>
<keyword evidence="5" id="KW-1185">Reference proteome</keyword>
<dbReference type="Proteomes" id="UP000001880">
    <property type="component" value="Chromosome"/>
</dbReference>
<proteinExistence type="predicted"/>
<evidence type="ECO:0000313" key="5">
    <source>
        <dbReference type="Proteomes" id="UP000001880"/>
    </source>
</evidence>
<dbReference type="KEGG" id="hoh:Hoch_4266"/>
<organism evidence="4 5">
    <name type="scientific">Haliangium ochraceum (strain DSM 14365 / JCM 11303 / SMP-2)</name>
    <dbReference type="NCBI Taxonomy" id="502025"/>
    <lineage>
        <taxon>Bacteria</taxon>
        <taxon>Pseudomonadati</taxon>
        <taxon>Myxococcota</taxon>
        <taxon>Polyangia</taxon>
        <taxon>Haliangiales</taxon>
        <taxon>Kofleriaceae</taxon>
        <taxon>Haliangium</taxon>
    </lineage>
</organism>
<feature type="domain" description="Glycine zipper" evidence="2">
    <location>
        <begin position="206"/>
        <end position="248"/>
    </location>
</feature>
<sequence>MQDRQSRSSQVQKRQANRDAPARPAPGKVSRTGRMGTSPGVQRQANDAGSHAAQVHEAAAAGVQGGGSRMPHAETIQRAFGMAHDVSSIQAHVGGAAAEASDAIGASAYATGNDVAFKSAPDLHTAAHEAAHVVQQSQGVQLKGGVGEVGDAYERHADAVADRVVAGESAADLLAAGPGGGAAGVQRKSADQGVLAVQGDWLGAGIGAAGGAAAGAGIGALVGGPVGALVGAGVGAVAGAVGGHLAEEAVSSSSVLSAEATTEVETAIREGRKQDAVNALVADLAAQGRIDTGLLAGGVITYDASVAGEGVANPPGYDASGKALPTDVRVGDDAFANGVVLLHTSVMHEYWHVLQFQDAATSPSVVPGQGGGALIDQQEVEAYAWEIEHAEDTGLSEKPAMMKDAWRRLHNNYWVNLSAADKAPLLARVTNCHQIAERVSGETLTFTP</sequence>
<dbReference type="Pfam" id="PF13699">
    <property type="entry name" value="eCIS_core"/>
    <property type="match status" value="1"/>
</dbReference>
<dbReference type="Pfam" id="PF13488">
    <property type="entry name" value="Gly-zipper_Omp"/>
    <property type="match status" value="1"/>
</dbReference>
<dbReference type="STRING" id="502025.Hoch_4266"/>
<dbReference type="InterPro" id="IPR025295">
    <property type="entry name" value="eCIS_core_dom"/>
</dbReference>
<name>D0LM57_HALO1</name>
<dbReference type="EMBL" id="CP001804">
    <property type="protein sequence ID" value="ACY16763.1"/>
    <property type="molecule type" value="Genomic_DNA"/>
</dbReference>
<evidence type="ECO:0000313" key="4">
    <source>
        <dbReference type="EMBL" id="ACY16763.1"/>
    </source>
</evidence>
<dbReference type="eggNOG" id="COG1652">
    <property type="taxonomic scope" value="Bacteria"/>
</dbReference>
<dbReference type="RefSeq" id="WP_012829361.1">
    <property type="nucleotide sequence ID" value="NC_013440.1"/>
</dbReference>
<dbReference type="InterPro" id="IPR039567">
    <property type="entry name" value="Gly-zipper"/>
</dbReference>
<feature type="region of interest" description="Disordered" evidence="1">
    <location>
        <begin position="1"/>
        <end position="70"/>
    </location>
</feature>